<comment type="similarity">
    <text evidence="1">Belongs to the leucine-binding protein family.</text>
</comment>
<evidence type="ECO:0000256" key="2">
    <source>
        <dbReference type="ARBA" id="ARBA00022729"/>
    </source>
</evidence>
<organism evidence="5 6">
    <name type="scientific">Pusillimonas noertemannii</name>
    <dbReference type="NCBI Taxonomy" id="305977"/>
    <lineage>
        <taxon>Bacteria</taxon>
        <taxon>Pseudomonadati</taxon>
        <taxon>Pseudomonadota</taxon>
        <taxon>Betaproteobacteria</taxon>
        <taxon>Burkholderiales</taxon>
        <taxon>Alcaligenaceae</taxon>
        <taxon>Pusillimonas</taxon>
    </lineage>
</organism>
<dbReference type="EMBL" id="QEKO01000005">
    <property type="protein sequence ID" value="PVY60960.1"/>
    <property type="molecule type" value="Genomic_DNA"/>
</dbReference>
<dbReference type="AlphaFoldDB" id="A0A2U1CIW4"/>
<gene>
    <name evidence="5" type="ORF">C7440_3122</name>
</gene>
<dbReference type="Proteomes" id="UP000246145">
    <property type="component" value="Unassembled WGS sequence"/>
</dbReference>
<name>A0A2U1CIW4_9BURK</name>
<comment type="caution">
    <text evidence="5">The sequence shown here is derived from an EMBL/GenBank/DDBJ whole genome shotgun (WGS) entry which is preliminary data.</text>
</comment>
<dbReference type="PANTHER" id="PTHR30483:SF6">
    <property type="entry name" value="PERIPLASMIC BINDING PROTEIN OF ABC TRANSPORTER FOR NATURAL AMINO ACIDS"/>
    <property type="match status" value="1"/>
</dbReference>
<dbReference type="CDD" id="cd20013">
    <property type="entry name" value="PBP1_RPA0985_benzoate-like"/>
    <property type="match status" value="1"/>
</dbReference>
<reference evidence="5 6" key="1">
    <citation type="submission" date="2018-04" db="EMBL/GenBank/DDBJ databases">
        <title>Genomic Encyclopedia of Type Strains, Phase IV (KMG-IV): sequencing the most valuable type-strain genomes for metagenomic binning, comparative biology and taxonomic classification.</title>
        <authorList>
            <person name="Goeker M."/>
        </authorList>
    </citation>
    <scope>NUCLEOTIDE SEQUENCE [LARGE SCALE GENOMIC DNA]</scope>
    <source>
        <strain evidence="5 6">DSM 10065</strain>
    </source>
</reference>
<dbReference type="SUPFAM" id="SSF53822">
    <property type="entry name" value="Periplasmic binding protein-like I"/>
    <property type="match status" value="1"/>
</dbReference>
<feature type="chain" id="PRO_5015781955" evidence="3">
    <location>
        <begin position="23"/>
        <end position="389"/>
    </location>
</feature>
<dbReference type="STRING" id="1231391.GCA_000308195_00052"/>
<dbReference type="RefSeq" id="WP_116519179.1">
    <property type="nucleotide sequence ID" value="NZ_JACCEX010000005.1"/>
</dbReference>
<dbReference type="InterPro" id="IPR051010">
    <property type="entry name" value="BCAA_transport"/>
</dbReference>
<proteinExistence type="inferred from homology"/>
<dbReference type="PANTHER" id="PTHR30483">
    <property type="entry name" value="LEUCINE-SPECIFIC-BINDING PROTEIN"/>
    <property type="match status" value="1"/>
</dbReference>
<sequence length="389" mass="42138">MKLHHLLAALALGAMASTTASAAEPLRIGLVLPMSGVFSGYGKQIEHGVRLYLQQNGDSFEGRKVEIVLKDDTGAAPEISRRLAQELIVRDKVDILAGFAMTPGAVSAAAVATSGDKPMIVMNAGTSSLTTRSPNIVRTSATVAQYTVPLGPWAVQNGMKKAFTLVADFGPGYDAEGYFQKSYTAAGGEIVGEVRVPLQNPDFAPFLQRIKDVKPDVVFLFLPAGELPIAFLKGFQQRGLADEGIRVIATGDLTDEDSIDAMGDAALGLVTAHHYSEVHESKENKAYTQAYYKAYPNDRPNFMSVGGYDGMRVIHETLKKTGGDASTEKFMQAVRGVSFVSPRGSITIDPETRDINQTIYIRKVERRDGKLVNVEFDDSLKNYRDPGKE</sequence>
<dbReference type="InterPro" id="IPR028081">
    <property type="entry name" value="Leu-bd"/>
</dbReference>
<keyword evidence="6" id="KW-1185">Reference proteome</keyword>
<evidence type="ECO:0000259" key="4">
    <source>
        <dbReference type="Pfam" id="PF13458"/>
    </source>
</evidence>
<keyword evidence="2 3" id="KW-0732">Signal</keyword>
<evidence type="ECO:0000256" key="3">
    <source>
        <dbReference type="SAM" id="SignalP"/>
    </source>
</evidence>
<evidence type="ECO:0000313" key="6">
    <source>
        <dbReference type="Proteomes" id="UP000246145"/>
    </source>
</evidence>
<protein>
    <submittedName>
        <fullName evidence="5">Branched-chain amino acid transport system substrate-binding protein</fullName>
    </submittedName>
</protein>
<feature type="signal peptide" evidence="3">
    <location>
        <begin position="1"/>
        <end position="22"/>
    </location>
</feature>
<dbReference type="Gene3D" id="3.40.50.2300">
    <property type="match status" value="2"/>
</dbReference>
<feature type="domain" description="Leucine-binding protein" evidence="4">
    <location>
        <begin position="25"/>
        <end position="367"/>
    </location>
</feature>
<dbReference type="Pfam" id="PF13458">
    <property type="entry name" value="Peripla_BP_6"/>
    <property type="match status" value="1"/>
</dbReference>
<dbReference type="OrthoDB" id="8887944at2"/>
<evidence type="ECO:0000313" key="5">
    <source>
        <dbReference type="EMBL" id="PVY60960.1"/>
    </source>
</evidence>
<evidence type="ECO:0000256" key="1">
    <source>
        <dbReference type="ARBA" id="ARBA00010062"/>
    </source>
</evidence>
<accession>A0A2U1CIW4</accession>
<dbReference type="InterPro" id="IPR028082">
    <property type="entry name" value="Peripla_BP_I"/>
</dbReference>